<evidence type="ECO:0000313" key="2">
    <source>
        <dbReference type="EMBL" id="SJZ92096.1"/>
    </source>
</evidence>
<feature type="transmembrane region" description="Helical" evidence="1">
    <location>
        <begin position="7"/>
        <end position="24"/>
    </location>
</feature>
<sequence length="80" mass="9033">MNRLAKIILLIVFHGLMMVDFHYWKLAKEHLLLAGNMASSDAIITPMVEAEINRLGVVLLVNITMIAALVVWLCFGLRKK</sequence>
<proteinExistence type="predicted"/>
<evidence type="ECO:0000313" key="3">
    <source>
        <dbReference type="Proteomes" id="UP000190065"/>
    </source>
</evidence>
<gene>
    <name evidence="2" type="ORF">SAMN02745202_01476</name>
</gene>
<evidence type="ECO:0000256" key="1">
    <source>
        <dbReference type="SAM" id="Phobius"/>
    </source>
</evidence>
<dbReference type="RefSeq" id="WP_025071327.1">
    <property type="nucleotide sequence ID" value="NZ_FUXK01000015.1"/>
</dbReference>
<keyword evidence="1" id="KW-1133">Transmembrane helix</keyword>
<feature type="transmembrane region" description="Helical" evidence="1">
    <location>
        <begin position="55"/>
        <end position="75"/>
    </location>
</feature>
<dbReference type="Proteomes" id="UP000190065">
    <property type="component" value="Unassembled WGS sequence"/>
</dbReference>
<organism evidence="2 3">
    <name type="scientific">Segatella oulorum</name>
    <dbReference type="NCBI Taxonomy" id="28136"/>
    <lineage>
        <taxon>Bacteria</taxon>
        <taxon>Pseudomonadati</taxon>
        <taxon>Bacteroidota</taxon>
        <taxon>Bacteroidia</taxon>
        <taxon>Bacteroidales</taxon>
        <taxon>Prevotellaceae</taxon>
        <taxon>Segatella</taxon>
    </lineage>
</organism>
<reference evidence="2 3" key="1">
    <citation type="submission" date="2017-02" db="EMBL/GenBank/DDBJ databases">
        <authorList>
            <person name="Peterson S.W."/>
        </authorList>
    </citation>
    <scope>NUCLEOTIDE SEQUENCE [LARGE SCALE GENOMIC DNA]</scope>
    <source>
        <strain evidence="2 3">ATCC 43324</strain>
    </source>
</reference>
<protein>
    <submittedName>
        <fullName evidence="2">Uncharacterized protein</fullName>
    </submittedName>
</protein>
<keyword evidence="1" id="KW-0472">Membrane</keyword>
<dbReference type="AlphaFoldDB" id="A0A1T4PLG1"/>
<dbReference type="EMBL" id="FUXK01000015">
    <property type="protein sequence ID" value="SJZ92096.1"/>
    <property type="molecule type" value="Genomic_DNA"/>
</dbReference>
<accession>A0A1T4PLG1</accession>
<dbReference type="STRING" id="28136.SAMN02745202_01476"/>
<keyword evidence="1" id="KW-0812">Transmembrane</keyword>
<name>A0A1T4PLG1_9BACT</name>